<evidence type="ECO:0000313" key="3">
    <source>
        <dbReference type="Proteomes" id="UP000540423"/>
    </source>
</evidence>
<comment type="caution">
    <text evidence="2">The sequence shown here is derived from an EMBL/GenBank/DDBJ whole genome shotgun (WGS) entry which is preliminary data.</text>
</comment>
<sequence length="207" mass="22242">MLSRKARSVCVATVVAATVLGSTQAGAAVPVDTLQQEIDEVLAGTEGGVQISRNEIAWHGGQAIMTFTLPGEARTRVSSPAAQKLQARVAGLPEGTREAESAAMAVDPCPTEVFGNDWYCFYDGTSFTGRRLQWNATHTWFVDFAKHDFINKTSSWSNKGGLNVRVYSRTRAGDSNSCAELRWVEPAHTRAASLGALNNIADCFTAS</sequence>
<evidence type="ECO:0000256" key="1">
    <source>
        <dbReference type="SAM" id="SignalP"/>
    </source>
</evidence>
<dbReference type="RefSeq" id="WP_185029036.1">
    <property type="nucleotide sequence ID" value="NZ_BNBN01000007.1"/>
</dbReference>
<reference evidence="2 3" key="1">
    <citation type="submission" date="2020-08" db="EMBL/GenBank/DDBJ databases">
        <title>Genomic Encyclopedia of Type Strains, Phase IV (KMG-IV): sequencing the most valuable type-strain genomes for metagenomic binning, comparative biology and taxonomic classification.</title>
        <authorList>
            <person name="Goeker M."/>
        </authorList>
    </citation>
    <scope>NUCLEOTIDE SEQUENCE [LARGE SCALE GENOMIC DNA]</scope>
    <source>
        <strain evidence="2 3">DSM 40141</strain>
    </source>
</reference>
<feature type="signal peptide" evidence="1">
    <location>
        <begin position="1"/>
        <end position="27"/>
    </location>
</feature>
<dbReference type="Proteomes" id="UP000540423">
    <property type="component" value="Unassembled WGS sequence"/>
</dbReference>
<name>A0A7X0HFD1_9ACTN</name>
<dbReference type="AlphaFoldDB" id="A0A7X0HFD1"/>
<accession>A0A7X0HFD1</accession>
<gene>
    <name evidence="2" type="ORF">HNQ79_001911</name>
</gene>
<dbReference type="EMBL" id="JACHEM010000004">
    <property type="protein sequence ID" value="MBB6435454.1"/>
    <property type="molecule type" value="Genomic_DNA"/>
</dbReference>
<evidence type="ECO:0008006" key="4">
    <source>
        <dbReference type="Google" id="ProtNLM"/>
    </source>
</evidence>
<keyword evidence="3" id="KW-1185">Reference proteome</keyword>
<protein>
    <recommendedName>
        <fullName evidence="4">Peptidase inhibitor family I36</fullName>
    </recommendedName>
</protein>
<organism evidence="2 3">
    <name type="scientific">Streptomyces candidus</name>
    <dbReference type="NCBI Taxonomy" id="67283"/>
    <lineage>
        <taxon>Bacteria</taxon>
        <taxon>Bacillati</taxon>
        <taxon>Actinomycetota</taxon>
        <taxon>Actinomycetes</taxon>
        <taxon>Kitasatosporales</taxon>
        <taxon>Streptomycetaceae</taxon>
        <taxon>Streptomyces</taxon>
    </lineage>
</organism>
<evidence type="ECO:0000313" key="2">
    <source>
        <dbReference type="EMBL" id="MBB6435454.1"/>
    </source>
</evidence>
<proteinExistence type="predicted"/>
<dbReference type="Pfam" id="PF03995">
    <property type="entry name" value="Inhibitor_I36"/>
    <property type="match status" value="1"/>
</dbReference>
<feature type="chain" id="PRO_5031232952" description="Peptidase inhibitor family I36" evidence="1">
    <location>
        <begin position="28"/>
        <end position="207"/>
    </location>
</feature>
<keyword evidence="1" id="KW-0732">Signal</keyword>